<dbReference type="Proteomes" id="UP000236161">
    <property type="component" value="Unassembled WGS sequence"/>
</dbReference>
<accession>A0A2I0AKT5</accession>
<sequence length="241" mass="25281">MMMILFNAGAGEVVVCGELPVELCTFAISSAGKRCSLESYRRGGERTSVYECRESEVVVDRMVDWVETDECVAACGGDRRMVGISSDALLDQQFTEKLCSPECFESCPNMVDLYYNLAAGEGVILSHLCEARRTNPVRAMAELSSSGFAAAAPADSSTPATPLPGNAAEAPVAAISDYANAANAAAPVAALIEPTSAAAPSDVSEYSADSSFDQLDADPVPVPATSPATMFDDEELDAGYY</sequence>
<dbReference type="OrthoDB" id="772928at2759"/>
<dbReference type="Pfam" id="PF06521">
    <property type="entry name" value="PAR1"/>
    <property type="match status" value="1"/>
</dbReference>
<feature type="compositionally biased region" description="Acidic residues" evidence="1">
    <location>
        <begin position="231"/>
        <end position="241"/>
    </location>
</feature>
<dbReference type="EMBL" id="KZ451975">
    <property type="protein sequence ID" value="PKA56151.1"/>
    <property type="molecule type" value="Genomic_DNA"/>
</dbReference>
<dbReference type="AlphaFoldDB" id="A0A2I0AKT5"/>
<gene>
    <name evidence="2" type="ORF">AXF42_Ash015636</name>
</gene>
<organism evidence="2 3">
    <name type="scientific">Apostasia shenzhenica</name>
    <dbReference type="NCBI Taxonomy" id="1088818"/>
    <lineage>
        <taxon>Eukaryota</taxon>
        <taxon>Viridiplantae</taxon>
        <taxon>Streptophyta</taxon>
        <taxon>Embryophyta</taxon>
        <taxon>Tracheophyta</taxon>
        <taxon>Spermatophyta</taxon>
        <taxon>Magnoliopsida</taxon>
        <taxon>Liliopsida</taxon>
        <taxon>Asparagales</taxon>
        <taxon>Orchidaceae</taxon>
        <taxon>Apostasioideae</taxon>
        <taxon>Apostasia</taxon>
    </lineage>
</organism>
<evidence type="ECO:0000256" key="1">
    <source>
        <dbReference type="SAM" id="MobiDB-lite"/>
    </source>
</evidence>
<proteinExistence type="predicted"/>
<dbReference type="PANTHER" id="PTHR33649:SF4">
    <property type="entry name" value="PAR1 PROTEIN"/>
    <property type="match status" value="1"/>
</dbReference>
<evidence type="ECO:0000313" key="3">
    <source>
        <dbReference type="Proteomes" id="UP000236161"/>
    </source>
</evidence>
<evidence type="ECO:0008006" key="4">
    <source>
        <dbReference type="Google" id="ProtNLM"/>
    </source>
</evidence>
<dbReference type="STRING" id="1088818.A0A2I0AKT5"/>
<dbReference type="PANTHER" id="PTHR33649">
    <property type="entry name" value="PAR1 PROTEIN"/>
    <property type="match status" value="1"/>
</dbReference>
<dbReference type="InterPro" id="IPR009489">
    <property type="entry name" value="PAR1"/>
</dbReference>
<keyword evidence="3" id="KW-1185">Reference proteome</keyword>
<name>A0A2I0AKT5_9ASPA</name>
<reference evidence="2 3" key="1">
    <citation type="journal article" date="2017" name="Nature">
        <title>The Apostasia genome and the evolution of orchids.</title>
        <authorList>
            <person name="Zhang G.Q."/>
            <person name="Liu K.W."/>
            <person name="Li Z."/>
            <person name="Lohaus R."/>
            <person name="Hsiao Y.Y."/>
            <person name="Niu S.C."/>
            <person name="Wang J.Y."/>
            <person name="Lin Y.C."/>
            <person name="Xu Q."/>
            <person name="Chen L.J."/>
            <person name="Yoshida K."/>
            <person name="Fujiwara S."/>
            <person name="Wang Z.W."/>
            <person name="Zhang Y.Q."/>
            <person name="Mitsuda N."/>
            <person name="Wang M."/>
            <person name="Liu G.H."/>
            <person name="Pecoraro L."/>
            <person name="Huang H.X."/>
            <person name="Xiao X.J."/>
            <person name="Lin M."/>
            <person name="Wu X.Y."/>
            <person name="Wu W.L."/>
            <person name="Chen Y.Y."/>
            <person name="Chang S.B."/>
            <person name="Sakamoto S."/>
            <person name="Ohme-Takagi M."/>
            <person name="Yagi M."/>
            <person name="Zeng S.J."/>
            <person name="Shen C.Y."/>
            <person name="Yeh C.M."/>
            <person name="Luo Y.B."/>
            <person name="Tsai W.C."/>
            <person name="Van de Peer Y."/>
            <person name="Liu Z.J."/>
        </authorList>
    </citation>
    <scope>NUCLEOTIDE SEQUENCE [LARGE SCALE GENOMIC DNA]</scope>
    <source>
        <strain evidence="3">cv. Shenzhen</strain>
        <tissue evidence="2">Stem</tissue>
    </source>
</reference>
<protein>
    <recommendedName>
        <fullName evidence="4">PAR1 protein</fullName>
    </recommendedName>
</protein>
<feature type="region of interest" description="Disordered" evidence="1">
    <location>
        <begin position="200"/>
        <end position="241"/>
    </location>
</feature>
<evidence type="ECO:0000313" key="2">
    <source>
        <dbReference type="EMBL" id="PKA56151.1"/>
    </source>
</evidence>